<dbReference type="Proteomes" id="UP000327013">
    <property type="component" value="Chromosome 2"/>
</dbReference>
<gene>
    <name evidence="3" type="ORF">FH972_005455</name>
</gene>
<dbReference type="Gene3D" id="3.40.50.1820">
    <property type="entry name" value="alpha/beta hydrolase"/>
    <property type="match status" value="1"/>
</dbReference>
<evidence type="ECO:0000313" key="3">
    <source>
        <dbReference type="EMBL" id="KAE8008997.1"/>
    </source>
</evidence>
<dbReference type="OrthoDB" id="408631at2759"/>
<proteinExistence type="inferred from homology"/>
<dbReference type="GO" id="GO:0016787">
    <property type="term" value="F:hydrolase activity"/>
    <property type="evidence" value="ECO:0007669"/>
    <property type="project" value="InterPro"/>
</dbReference>
<accession>A0A5N6QPC1</accession>
<dbReference type="EMBL" id="CM017322">
    <property type="protein sequence ID" value="KAE8008997.1"/>
    <property type="molecule type" value="Genomic_DNA"/>
</dbReference>
<dbReference type="InterPro" id="IPR013094">
    <property type="entry name" value="AB_hydrolase_3"/>
</dbReference>
<evidence type="ECO:0000259" key="2">
    <source>
        <dbReference type="Pfam" id="PF07859"/>
    </source>
</evidence>
<feature type="domain" description="Alpha/beta hydrolase fold-3" evidence="2">
    <location>
        <begin position="78"/>
        <end position="282"/>
    </location>
</feature>
<organism evidence="3 4">
    <name type="scientific">Carpinus fangiana</name>
    <dbReference type="NCBI Taxonomy" id="176857"/>
    <lineage>
        <taxon>Eukaryota</taxon>
        <taxon>Viridiplantae</taxon>
        <taxon>Streptophyta</taxon>
        <taxon>Embryophyta</taxon>
        <taxon>Tracheophyta</taxon>
        <taxon>Spermatophyta</taxon>
        <taxon>Magnoliopsida</taxon>
        <taxon>eudicotyledons</taxon>
        <taxon>Gunneridae</taxon>
        <taxon>Pentapetalae</taxon>
        <taxon>rosids</taxon>
        <taxon>fabids</taxon>
        <taxon>Fagales</taxon>
        <taxon>Betulaceae</taxon>
        <taxon>Carpinus</taxon>
    </lineage>
</organism>
<dbReference type="PANTHER" id="PTHR23024">
    <property type="entry name" value="ARYLACETAMIDE DEACETYLASE"/>
    <property type="match status" value="1"/>
</dbReference>
<evidence type="ECO:0000313" key="4">
    <source>
        <dbReference type="Proteomes" id="UP000327013"/>
    </source>
</evidence>
<evidence type="ECO:0000256" key="1">
    <source>
        <dbReference type="ARBA" id="ARBA00010515"/>
    </source>
</evidence>
<dbReference type="PANTHER" id="PTHR23024:SF408">
    <property type="entry name" value="ALPHA_BETA HYDROLASE FOLD-3 DOMAIN-CONTAINING PROTEIN"/>
    <property type="match status" value="1"/>
</dbReference>
<keyword evidence="4" id="KW-1185">Reference proteome</keyword>
<dbReference type="AlphaFoldDB" id="A0A5N6QPC1"/>
<comment type="similarity">
    <text evidence="1">Belongs to the 'GDXG' lipolytic enzyme family.</text>
</comment>
<sequence>MDSSTNEITHEFPPYFRVFKDGRVERLGRFAVSDRAPTGLDSKTHVQTKDVVVSSESGVSARLFLPKISHPDHKLPLVVHYHGGAFCIGSPFSKTFHNFLASLAAAANAIVISVDYRLAPEHPLPTAHQDSWAALQWIATHSNGQGPDPWLNEYADFGRVFLAGESAGANIAHYVAVQAGATELIGPKIVGLLIVHPFFGGKELDKIYSYMCPTSTGFSDPILYPKMDPNLSRMAGAKVLVCVAEKDWLKDRAVAYSEVLGQSGWGGTLSFYETEGEDHGFFLLNPSSHMVGPLITVMADFINQD</sequence>
<protein>
    <recommendedName>
        <fullName evidence="2">Alpha/beta hydrolase fold-3 domain-containing protein</fullName>
    </recommendedName>
</protein>
<dbReference type="Pfam" id="PF07859">
    <property type="entry name" value="Abhydrolase_3"/>
    <property type="match status" value="1"/>
</dbReference>
<dbReference type="InterPro" id="IPR029058">
    <property type="entry name" value="AB_hydrolase_fold"/>
</dbReference>
<dbReference type="InterPro" id="IPR050466">
    <property type="entry name" value="Carboxylest/Gibb_receptor"/>
</dbReference>
<reference evidence="3 4" key="1">
    <citation type="submission" date="2019-06" db="EMBL/GenBank/DDBJ databases">
        <title>A chromosomal-level reference genome of Carpinus fangiana (Coryloideae, Betulaceae).</title>
        <authorList>
            <person name="Yang X."/>
            <person name="Wang Z."/>
            <person name="Zhang L."/>
            <person name="Hao G."/>
            <person name="Liu J."/>
            <person name="Yang Y."/>
        </authorList>
    </citation>
    <scope>NUCLEOTIDE SEQUENCE [LARGE SCALE GENOMIC DNA]</scope>
    <source>
        <strain evidence="3">Cfa_2016G</strain>
        <tissue evidence="3">Leaf</tissue>
    </source>
</reference>
<name>A0A5N6QPC1_9ROSI</name>
<dbReference type="SUPFAM" id="SSF53474">
    <property type="entry name" value="alpha/beta-Hydrolases"/>
    <property type="match status" value="1"/>
</dbReference>